<dbReference type="AlphaFoldDB" id="A0A383WCB5"/>
<dbReference type="EMBL" id="FNXT01001221">
    <property type="protein sequence ID" value="SZX74822.1"/>
    <property type="molecule type" value="Genomic_DNA"/>
</dbReference>
<protein>
    <submittedName>
        <fullName evidence="1">Uncharacterized protein</fullName>
    </submittedName>
</protein>
<proteinExistence type="predicted"/>
<reference evidence="1 2" key="1">
    <citation type="submission" date="2016-10" db="EMBL/GenBank/DDBJ databases">
        <authorList>
            <person name="Cai Z."/>
        </authorList>
    </citation>
    <scope>NUCLEOTIDE SEQUENCE [LARGE SCALE GENOMIC DNA]</scope>
</reference>
<accession>A0A383WCB5</accession>
<sequence length="114" mass="13421">MHLTDNSVVSAELKEDLKGKKEFEDYLTKLNLQKADIQGRIEKNKTWIENFEANSDNGAFEAQYRRLLEEIQQIYESAKEFHGKGIDMLINEFGYHIAYKRWNDTFSAVPYKPK</sequence>
<keyword evidence="2" id="KW-1185">Reference proteome</keyword>
<name>A0A383WCB5_TETOB</name>
<evidence type="ECO:0000313" key="2">
    <source>
        <dbReference type="Proteomes" id="UP000256970"/>
    </source>
</evidence>
<dbReference type="Proteomes" id="UP000256970">
    <property type="component" value="Unassembled WGS sequence"/>
</dbReference>
<organism evidence="1 2">
    <name type="scientific">Tetradesmus obliquus</name>
    <name type="common">Green alga</name>
    <name type="synonym">Acutodesmus obliquus</name>
    <dbReference type="NCBI Taxonomy" id="3088"/>
    <lineage>
        <taxon>Eukaryota</taxon>
        <taxon>Viridiplantae</taxon>
        <taxon>Chlorophyta</taxon>
        <taxon>core chlorophytes</taxon>
        <taxon>Chlorophyceae</taxon>
        <taxon>CS clade</taxon>
        <taxon>Sphaeropleales</taxon>
        <taxon>Scenedesmaceae</taxon>
        <taxon>Tetradesmus</taxon>
    </lineage>
</organism>
<evidence type="ECO:0000313" key="1">
    <source>
        <dbReference type="EMBL" id="SZX74822.1"/>
    </source>
</evidence>
<gene>
    <name evidence="1" type="ORF">BQ4739_LOCUS15140</name>
</gene>